<keyword evidence="8" id="KW-1185">Reference proteome</keyword>
<comment type="subcellular location">
    <subcellularLocation>
        <location evidence="1">Cytoplasm</location>
        <location evidence="1">Nucleoid</location>
    </subcellularLocation>
</comment>
<keyword evidence="3" id="KW-0963">Cytoplasm</keyword>
<dbReference type="SMART" id="SM00528">
    <property type="entry name" value="HNS"/>
    <property type="match status" value="1"/>
</dbReference>
<protein>
    <submittedName>
        <fullName evidence="7">H-NS histone family protein</fullName>
    </submittedName>
</protein>
<dbReference type="Gene3D" id="4.10.430.30">
    <property type="match status" value="1"/>
</dbReference>
<keyword evidence="4" id="KW-0238">DNA-binding</keyword>
<sequence>MALLAQQESLARKIEDVRTRERENVLQDVRQKIAAFEISPSEIGFGGRGRPPKRVRAAVAPKFRDPDTGSTWSGRGKPPRWIAGKDRTKFEI</sequence>
<dbReference type="InterPro" id="IPR027444">
    <property type="entry name" value="H-NS_C_dom"/>
</dbReference>
<reference evidence="7" key="1">
    <citation type="submission" date="2022-11" db="EMBL/GenBank/DDBJ databases">
        <title>Robbsia betulipollinis sp. nov., isolated from pollen of birch (Betula pendula).</title>
        <authorList>
            <person name="Shi H."/>
            <person name="Ambika Manirajan B."/>
            <person name="Ratering S."/>
            <person name="Geissler-Plaum R."/>
            <person name="Schnell S."/>
        </authorList>
    </citation>
    <scope>NUCLEOTIDE SEQUENCE</scope>
    <source>
        <strain evidence="7">Bb-Pol-6</strain>
    </source>
</reference>
<dbReference type="PANTHER" id="PTHR38097:SF2">
    <property type="entry name" value="DNA-BINDING PROTEIN STPA"/>
    <property type="match status" value="1"/>
</dbReference>
<evidence type="ECO:0000256" key="2">
    <source>
        <dbReference type="ARBA" id="ARBA00010610"/>
    </source>
</evidence>
<dbReference type="EMBL" id="JAPMXC010000012">
    <property type="protein sequence ID" value="MCY0389773.1"/>
    <property type="molecule type" value="Genomic_DNA"/>
</dbReference>
<name>A0ABT3ZT86_9BURK</name>
<dbReference type="SUPFAM" id="SSF81273">
    <property type="entry name" value="H-NS histone-like proteins"/>
    <property type="match status" value="1"/>
</dbReference>
<evidence type="ECO:0000256" key="3">
    <source>
        <dbReference type="ARBA" id="ARBA00022490"/>
    </source>
</evidence>
<comment type="caution">
    <text evidence="7">The sequence shown here is derived from an EMBL/GenBank/DDBJ whole genome shotgun (WGS) entry which is preliminary data.</text>
</comment>
<proteinExistence type="inferred from homology"/>
<dbReference type="Proteomes" id="UP001082899">
    <property type="component" value="Unassembled WGS sequence"/>
</dbReference>
<evidence type="ECO:0000256" key="1">
    <source>
        <dbReference type="ARBA" id="ARBA00004453"/>
    </source>
</evidence>
<gene>
    <name evidence="7" type="ORF">OVY01_21765</name>
</gene>
<organism evidence="7 8">
    <name type="scientific">Robbsia betulipollinis</name>
    <dbReference type="NCBI Taxonomy" id="2981849"/>
    <lineage>
        <taxon>Bacteria</taxon>
        <taxon>Pseudomonadati</taxon>
        <taxon>Pseudomonadota</taxon>
        <taxon>Betaproteobacteria</taxon>
        <taxon>Burkholderiales</taxon>
        <taxon>Burkholderiaceae</taxon>
        <taxon>Robbsia</taxon>
    </lineage>
</organism>
<dbReference type="RefSeq" id="WP_267849747.1">
    <property type="nucleotide sequence ID" value="NZ_JAPMXC010000012.1"/>
</dbReference>
<evidence type="ECO:0000313" key="7">
    <source>
        <dbReference type="EMBL" id="MCY0389773.1"/>
    </source>
</evidence>
<feature type="domain" description="DNA-binding protein H-NS-like C-terminal" evidence="6">
    <location>
        <begin position="53"/>
        <end position="92"/>
    </location>
</feature>
<evidence type="ECO:0000256" key="4">
    <source>
        <dbReference type="ARBA" id="ARBA00023125"/>
    </source>
</evidence>
<evidence type="ECO:0000259" key="6">
    <source>
        <dbReference type="SMART" id="SM00528"/>
    </source>
</evidence>
<evidence type="ECO:0000256" key="5">
    <source>
        <dbReference type="SAM" id="MobiDB-lite"/>
    </source>
</evidence>
<accession>A0ABT3ZT86</accession>
<feature type="compositionally biased region" description="Basic and acidic residues" evidence="5">
    <location>
        <begin position="83"/>
        <end position="92"/>
    </location>
</feature>
<feature type="region of interest" description="Disordered" evidence="5">
    <location>
        <begin position="62"/>
        <end position="92"/>
    </location>
</feature>
<evidence type="ECO:0000313" key="8">
    <source>
        <dbReference type="Proteomes" id="UP001082899"/>
    </source>
</evidence>
<dbReference type="Pfam" id="PF00816">
    <property type="entry name" value="Histone_HNS"/>
    <property type="match status" value="1"/>
</dbReference>
<comment type="similarity">
    <text evidence="2">Belongs to the histone-like protein H-NS family.</text>
</comment>
<dbReference type="PANTHER" id="PTHR38097">
    <property type="match status" value="1"/>
</dbReference>